<sequence length="102" mass="11775">VSRIYKELLQLNKKKINNFSNRPGSELTVVQRKYTSGQSVHETILASLAIRETQIKKTRRYCFTPTSTANIKKANNEECCRGYGESETFIHCWSKCKMTQPL</sequence>
<keyword evidence="2" id="KW-1185">Reference proteome</keyword>
<reference evidence="1 2" key="1">
    <citation type="submission" date="2019-11" db="EMBL/GenBank/DDBJ databases">
        <authorList>
            <person name="Yang C."/>
            <person name="Li F."/>
        </authorList>
    </citation>
    <scope>NUCLEOTIDE SEQUENCE [LARGE SCALE GENOMIC DNA]</scope>
    <source>
        <strain evidence="1">KB4526</strain>
        <tissue evidence="1">Muscle</tissue>
    </source>
</reference>
<accession>A0A6G1AS25</accession>
<organism evidence="1 2">
    <name type="scientific">Crocuta crocuta</name>
    <name type="common">Spotted hyena</name>
    <dbReference type="NCBI Taxonomy" id="9678"/>
    <lineage>
        <taxon>Eukaryota</taxon>
        <taxon>Metazoa</taxon>
        <taxon>Chordata</taxon>
        <taxon>Craniata</taxon>
        <taxon>Vertebrata</taxon>
        <taxon>Euteleostomi</taxon>
        <taxon>Mammalia</taxon>
        <taxon>Eutheria</taxon>
        <taxon>Laurasiatheria</taxon>
        <taxon>Carnivora</taxon>
        <taxon>Feliformia</taxon>
        <taxon>Hyaenidae</taxon>
        <taxon>Crocuta</taxon>
    </lineage>
</organism>
<evidence type="ECO:0000313" key="1">
    <source>
        <dbReference type="EMBL" id="KAF0878322.1"/>
    </source>
</evidence>
<dbReference type="EMBL" id="VOAJ01003956">
    <property type="protein sequence ID" value="KAF0878322.1"/>
    <property type="molecule type" value="Genomic_DNA"/>
</dbReference>
<name>A0A6G1AS25_CROCR</name>
<comment type="caution">
    <text evidence="1">The sequence shown here is derived from an EMBL/GenBank/DDBJ whole genome shotgun (WGS) entry which is preliminary data.</text>
</comment>
<dbReference type="Proteomes" id="UP000475037">
    <property type="component" value="Unassembled WGS sequence"/>
</dbReference>
<feature type="non-terminal residue" evidence="1">
    <location>
        <position position="102"/>
    </location>
</feature>
<evidence type="ECO:0000313" key="2">
    <source>
        <dbReference type="Proteomes" id="UP000475037"/>
    </source>
</evidence>
<proteinExistence type="predicted"/>
<protein>
    <submittedName>
        <fullName evidence="1">LORF2 protein</fullName>
    </submittedName>
</protein>
<feature type="non-terminal residue" evidence="1">
    <location>
        <position position="1"/>
    </location>
</feature>
<dbReference type="AlphaFoldDB" id="A0A6G1AS25"/>
<gene>
    <name evidence="1" type="ORF">FOF47_R05871</name>
</gene>